<dbReference type="SUPFAM" id="SSF50475">
    <property type="entry name" value="FMN-binding split barrel"/>
    <property type="match status" value="1"/>
</dbReference>
<dbReference type="RefSeq" id="WP_193182062.1">
    <property type="nucleotide sequence ID" value="NZ_JACVXA010000023.1"/>
</dbReference>
<evidence type="ECO:0000313" key="3">
    <source>
        <dbReference type="Proteomes" id="UP000609121"/>
    </source>
</evidence>
<reference evidence="2" key="1">
    <citation type="submission" date="2020-09" db="EMBL/GenBank/DDBJ databases">
        <title>A novel bacterium of genus Mangrovicoccus, isolated from South China Sea.</title>
        <authorList>
            <person name="Huang H."/>
            <person name="Mo K."/>
            <person name="Hu Y."/>
        </authorList>
    </citation>
    <scope>NUCLEOTIDE SEQUENCE</scope>
    <source>
        <strain evidence="2">HB182678</strain>
    </source>
</reference>
<dbReference type="InterPro" id="IPR012349">
    <property type="entry name" value="Split_barrel_FMN-bd"/>
</dbReference>
<feature type="domain" description="Pyridoxamine 5'-phosphate oxidase Alr4036 family FMN-binding" evidence="1">
    <location>
        <begin position="14"/>
        <end position="93"/>
    </location>
</feature>
<sequence length="180" mass="19305">MTDLARLWDTAWGLLEAALSDRAAPARLPVLATAGLEGGASARVVVLRGADRAARRLEIHADAASLKAAELARDPAATLLVWDPARQMQLRLQVRVGLLAGDPGRWQAVPELARAAYGGTPPPGTPLADPADWHADPVITRHLALICDLQALEILHLEAQPHRRALFRAETGWQGGWIAP</sequence>
<comment type="caution">
    <text evidence="2">The sequence shown here is derived from an EMBL/GenBank/DDBJ whole genome shotgun (WGS) entry which is preliminary data.</text>
</comment>
<dbReference type="EMBL" id="JACVXA010000023">
    <property type="protein sequence ID" value="MBE3638457.1"/>
    <property type="molecule type" value="Genomic_DNA"/>
</dbReference>
<name>A0A8J7CX22_9RHOB</name>
<gene>
    <name evidence="2" type="ORF">ICN82_09610</name>
</gene>
<dbReference type="Gene3D" id="2.30.110.10">
    <property type="entry name" value="Electron Transport, Fmn-binding Protein, Chain A"/>
    <property type="match status" value="1"/>
</dbReference>
<evidence type="ECO:0000313" key="2">
    <source>
        <dbReference type="EMBL" id="MBE3638457.1"/>
    </source>
</evidence>
<evidence type="ECO:0000259" key="1">
    <source>
        <dbReference type="Pfam" id="PF12766"/>
    </source>
</evidence>
<protein>
    <submittedName>
        <fullName evidence="2">Pyridoxamine 5'-phosphate oxidase family protein</fullName>
    </submittedName>
</protein>
<dbReference type="GO" id="GO:0010181">
    <property type="term" value="F:FMN binding"/>
    <property type="evidence" value="ECO:0007669"/>
    <property type="project" value="InterPro"/>
</dbReference>
<keyword evidence="3" id="KW-1185">Reference proteome</keyword>
<proteinExistence type="predicted"/>
<dbReference type="InterPro" id="IPR024624">
    <property type="entry name" value="Pyridox_Oxase_Alr4036_FMN-bd"/>
</dbReference>
<dbReference type="AlphaFoldDB" id="A0A8J7CX22"/>
<dbReference type="Pfam" id="PF12766">
    <property type="entry name" value="Pyridox_oxase_2"/>
    <property type="match status" value="1"/>
</dbReference>
<accession>A0A8J7CX22</accession>
<organism evidence="2 3">
    <name type="scientific">Mangrovicoccus algicola</name>
    <dbReference type="NCBI Taxonomy" id="2771008"/>
    <lineage>
        <taxon>Bacteria</taxon>
        <taxon>Pseudomonadati</taxon>
        <taxon>Pseudomonadota</taxon>
        <taxon>Alphaproteobacteria</taxon>
        <taxon>Rhodobacterales</taxon>
        <taxon>Paracoccaceae</taxon>
        <taxon>Mangrovicoccus</taxon>
    </lineage>
</organism>
<dbReference type="Proteomes" id="UP000609121">
    <property type="component" value="Unassembled WGS sequence"/>
</dbReference>